<dbReference type="Pfam" id="PF00082">
    <property type="entry name" value="Peptidase_S8"/>
    <property type="match status" value="1"/>
</dbReference>
<dbReference type="PROSITE" id="PS51892">
    <property type="entry name" value="SUBTILASE"/>
    <property type="match status" value="1"/>
</dbReference>
<keyword evidence="3 9" id="KW-0732">Signal</keyword>
<dbReference type="EMBL" id="JAACLJ010000003">
    <property type="protein sequence ID" value="KAF4589635.1"/>
    <property type="molecule type" value="Genomic_DNA"/>
</dbReference>
<dbReference type="InterPro" id="IPR023827">
    <property type="entry name" value="Peptidase_S8_Asp-AS"/>
</dbReference>
<accession>A0A8H4VED4</accession>
<proteinExistence type="inferred from homology"/>
<dbReference type="Pfam" id="PF05922">
    <property type="entry name" value="Inhibitor_I9"/>
    <property type="match status" value="1"/>
</dbReference>
<dbReference type="InterPro" id="IPR010259">
    <property type="entry name" value="S8pro/Inhibitor_I9"/>
</dbReference>
<reference evidence="12 13" key="1">
    <citation type="journal article" date="2020" name="G3 (Bethesda)">
        <title>Genetic Underpinnings of Host Manipulation by Ophiocordyceps as Revealed by Comparative Transcriptomics.</title>
        <authorList>
            <person name="Will I."/>
            <person name="Das B."/>
            <person name="Trinh T."/>
            <person name="Brachmann A."/>
            <person name="Ohm R.A."/>
            <person name="de Bekker C."/>
        </authorList>
    </citation>
    <scope>NUCLEOTIDE SEQUENCE [LARGE SCALE GENOMIC DNA]</scope>
    <source>
        <strain evidence="12 13">EC05</strain>
    </source>
</reference>
<evidence type="ECO:0000256" key="4">
    <source>
        <dbReference type="ARBA" id="ARBA00022801"/>
    </source>
</evidence>
<feature type="region of interest" description="Disordered" evidence="8">
    <location>
        <begin position="489"/>
        <end position="509"/>
    </location>
</feature>
<evidence type="ECO:0000259" key="10">
    <source>
        <dbReference type="Pfam" id="PF00082"/>
    </source>
</evidence>
<comment type="caution">
    <text evidence="12">The sequence shown here is derived from an EMBL/GenBank/DDBJ whole genome shotgun (WGS) entry which is preliminary data.</text>
</comment>
<keyword evidence="2 6" id="KW-0645">Protease</keyword>
<dbReference type="SUPFAM" id="SSF52743">
    <property type="entry name" value="Subtilisin-like"/>
    <property type="match status" value="1"/>
</dbReference>
<protein>
    <submittedName>
        <fullName evidence="12">Alkaline proteinase</fullName>
    </submittedName>
</protein>
<keyword evidence="13" id="KW-1185">Reference proteome</keyword>
<dbReference type="PROSITE" id="PS00136">
    <property type="entry name" value="SUBTILASE_ASP"/>
    <property type="match status" value="1"/>
</dbReference>
<dbReference type="InterPro" id="IPR050131">
    <property type="entry name" value="Peptidase_S8_subtilisin-like"/>
</dbReference>
<dbReference type="PRINTS" id="PR00723">
    <property type="entry name" value="SUBTILISIN"/>
</dbReference>
<dbReference type="PROSITE" id="PS00137">
    <property type="entry name" value="SUBTILASE_HIS"/>
    <property type="match status" value="1"/>
</dbReference>
<dbReference type="InterPro" id="IPR036852">
    <property type="entry name" value="Peptidase_S8/S53_dom_sf"/>
</dbReference>
<feature type="domain" description="Peptidase S8/S53" evidence="10">
    <location>
        <begin position="138"/>
        <end position="376"/>
    </location>
</feature>
<feature type="domain" description="Inhibitor I9" evidence="11">
    <location>
        <begin position="33"/>
        <end position="99"/>
    </location>
</feature>
<dbReference type="PANTHER" id="PTHR43806:SF58">
    <property type="entry name" value="ALKALINE PROTEASE 1-RELATED"/>
    <property type="match status" value="1"/>
</dbReference>
<dbReference type="OrthoDB" id="4927176at2759"/>
<feature type="signal peptide" evidence="9">
    <location>
        <begin position="1"/>
        <end position="22"/>
    </location>
</feature>
<dbReference type="SUPFAM" id="SSF54897">
    <property type="entry name" value="Protease propeptides/inhibitors"/>
    <property type="match status" value="1"/>
</dbReference>
<dbReference type="PROSITE" id="PS00138">
    <property type="entry name" value="SUBTILASE_SER"/>
    <property type="match status" value="1"/>
</dbReference>
<evidence type="ECO:0000256" key="8">
    <source>
        <dbReference type="SAM" id="MobiDB-lite"/>
    </source>
</evidence>
<dbReference type="GO" id="GO:0006508">
    <property type="term" value="P:proteolysis"/>
    <property type="evidence" value="ECO:0007669"/>
    <property type="project" value="UniProtKB-KW"/>
</dbReference>
<evidence type="ECO:0000313" key="13">
    <source>
        <dbReference type="Proteomes" id="UP000562929"/>
    </source>
</evidence>
<feature type="chain" id="PRO_5034707036" evidence="9">
    <location>
        <begin position="23"/>
        <end position="738"/>
    </location>
</feature>
<evidence type="ECO:0000256" key="1">
    <source>
        <dbReference type="ARBA" id="ARBA00011073"/>
    </source>
</evidence>
<evidence type="ECO:0000256" key="5">
    <source>
        <dbReference type="ARBA" id="ARBA00022825"/>
    </source>
</evidence>
<keyword evidence="4 6" id="KW-0378">Hydrolase</keyword>
<evidence type="ECO:0000259" key="11">
    <source>
        <dbReference type="Pfam" id="PF05922"/>
    </source>
</evidence>
<feature type="compositionally biased region" description="Low complexity" evidence="8">
    <location>
        <begin position="493"/>
        <end position="508"/>
    </location>
</feature>
<dbReference type="InterPro" id="IPR023828">
    <property type="entry name" value="Peptidase_S8_Ser-AS"/>
</dbReference>
<dbReference type="Proteomes" id="UP000562929">
    <property type="component" value="Unassembled WGS sequence"/>
</dbReference>
<feature type="region of interest" description="Disordered" evidence="8">
    <location>
        <begin position="662"/>
        <end position="685"/>
    </location>
</feature>
<dbReference type="PANTHER" id="PTHR43806">
    <property type="entry name" value="PEPTIDASE S8"/>
    <property type="match status" value="1"/>
</dbReference>
<evidence type="ECO:0000256" key="6">
    <source>
        <dbReference type="PROSITE-ProRule" id="PRU01240"/>
    </source>
</evidence>
<keyword evidence="5 6" id="KW-0720">Serine protease</keyword>
<dbReference type="AlphaFoldDB" id="A0A8H4VED4"/>
<evidence type="ECO:0000256" key="9">
    <source>
        <dbReference type="SAM" id="SignalP"/>
    </source>
</evidence>
<dbReference type="GO" id="GO:0004252">
    <property type="term" value="F:serine-type endopeptidase activity"/>
    <property type="evidence" value="ECO:0007669"/>
    <property type="project" value="UniProtKB-UniRule"/>
</dbReference>
<dbReference type="InterPro" id="IPR015500">
    <property type="entry name" value="Peptidase_S8_subtilisin-rel"/>
</dbReference>
<feature type="active site" description="Charge relay system" evidence="6">
    <location>
        <position position="177"/>
    </location>
</feature>
<evidence type="ECO:0000256" key="3">
    <source>
        <dbReference type="ARBA" id="ARBA00022729"/>
    </source>
</evidence>
<dbReference type="InterPro" id="IPR000209">
    <property type="entry name" value="Peptidase_S8/S53_dom"/>
</dbReference>
<evidence type="ECO:0000256" key="2">
    <source>
        <dbReference type="ARBA" id="ARBA00022670"/>
    </source>
</evidence>
<dbReference type="InterPro" id="IPR022398">
    <property type="entry name" value="Peptidase_S8_His-AS"/>
</dbReference>
<feature type="active site" description="Charge relay system" evidence="6">
    <location>
        <position position="140"/>
    </location>
</feature>
<dbReference type="InterPro" id="IPR034193">
    <property type="entry name" value="PCSK9_ProteinaseK-like"/>
</dbReference>
<gene>
    <name evidence="12" type="ORF">GQ602_003524</name>
</gene>
<feature type="active site" description="Charge relay system" evidence="6">
    <location>
        <position position="354"/>
    </location>
</feature>
<dbReference type="Gene3D" id="3.40.50.200">
    <property type="entry name" value="Peptidase S8/S53 domain"/>
    <property type="match status" value="1"/>
</dbReference>
<name>A0A8H4VED4_9HYPO</name>
<evidence type="ECO:0000313" key="12">
    <source>
        <dbReference type="EMBL" id="KAF4589635.1"/>
    </source>
</evidence>
<comment type="similarity">
    <text evidence="1 6 7">Belongs to the peptidase S8 family.</text>
</comment>
<evidence type="ECO:0000256" key="7">
    <source>
        <dbReference type="RuleBase" id="RU003355"/>
    </source>
</evidence>
<organism evidence="12 13">
    <name type="scientific">Ophiocordyceps camponoti-floridani</name>
    <dbReference type="NCBI Taxonomy" id="2030778"/>
    <lineage>
        <taxon>Eukaryota</taxon>
        <taxon>Fungi</taxon>
        <taxon>Dikarya</taxon>
        <taxon>Ascomycota</taxon>
        <taxon>Pezizomycotina</taxon>
        <taxon>Sordariomycetes</taxon>
        <taxon>Hypocreomycetidae</taxon>
        <taxon>Hypocreales</taxon>
        <taxon>Ophiocordycipitaceae</taxon>
        <taxon>Ophiocordyceps</taxon>
    </lineage>
</organism>
<sequence length="738" mass="77322">MAVHFILRFLAVLILASSLALASVEASTHVDDSYIITLRQSLAEDRLQDHLQWVDDTHQAVFNVGEFRGYGGHFDEETINEIKSHPLVVRVEQNQFVGVHGIATQKGTWGLGTISSRVPGQAQYLYDSSAGQDTWAYVLDTGINVDHQDFGGRAVKGADCGNVLCLPGGNFTDTLGHGTHVAGVIAGTRFGVAKKANIVDVKVAGTNNAITVLSTVSALNWAYNDMESKGRTNRSVINLSVGGQCNRKLDKPHGCPHAPYWGLHGHEAELDIIEMLYQRGVLTIVAAGNDDTEASWVAPAAAPNALTVGAIDRAWTEAGFSNYGAGVNILAPGVNITSAGNRYSDDSRVFGGTSMAVPHVTGLALYLKALENITDPRLLVDRIMGLASHNSFGLHKKGSPRLVVNNGLVDLLSSLNKSVPTTSGVDVPMPTTEVVTMPTINGTLTSTISVSRPGTDATTMSSINSTLTEFPPPPTDAITMSTMINTLTSSVETPTPSTNTLPPSNNASMSLQTNISVDAPTPAAGSIDLSTDLSPTPTTASSGTGFLVSTPIRGDVFSAITRTASTEMASVTRQSVSTALCESDSTTRQDTAMDDDCMEANEPTPLQSVVPIDTEPVTVDISDPTIGSDCLDSISDTVPGCNPTPRPTSLITVSAADSLDSSTAADSLTPTKQPPSFMSTSSIESDPISSVVGSVFKPAPDEGESIDAPPRVRITSKLGLVVTLVSNLESSTTGEEGG</sequence>
<dbReference type="InterPro" id="IPR037045">
    <property type="entry name" value="S8pro/Inhibitor_I9_sf"/>
</dbReference>
<dbReference type="CDD" id="cd04077">
    <property type="entry name" value="Peptidases_S8_PCSK9_ProteinaseK_like"/>
    <property type="match status" value="1"/>
</dbReference>
<dbReference type="GO" id="GO:0005576">
    <property type="term" value="C:extracellular region"/>
    <property type="evidence" value="ECO:0007669"/>
    <property type="project" value="UniProtKB-ARBA"/>
</dbReference>
<dbReference type="Gene3D" id="3.30.70.80">
    <property type="entry name" value="Peptidase S8 propeptide/proteinase inhibitor I9"/>
    <property type="match status" value="1"/>
</dbReference>